<dbReference type="Proteomes" id="UP000649617">
    <property type="component" value="Unassembled WGS sequence"/>
</dbReference>
<protein>
    <submittedName>
        <fullName evidence="2">Uncharacterized protein</fullName>
    </submittedName>
</protein>
<accession>A0A812VHI6</accession>
<comment type="caution">
    <text evidence="2">The sequence shown here is derived from an EMBL/GenBank/DDBJ whole genome shotgun (WGS) entry which is preliminary data.</text>
</comment>
<proteinExistence type="predicted"/>
<evidence type="ECO:0000313" key="3">
    <source>
        <dbReference type="Proteomes" id="UP000649617"/>
    </source>
</evidence>
<sequence>VSLLQFAGLLALLDLDIDLLMGEQEAVVLGQMFQKGAVEVTELVHGTTNRLPVGGGKTQVKWGQVGRFLALRALRGRTLRRWGKSDA</sequence>
<evidence type="ECO:0000313" key="2">
    <source>
        <dbReference type="EMBL" id="CAE7623460.1"/>
    </source>
</evidence>
<reference evidence="2" key="1">
    <citation type="submission" date="2021-02" db="EMBL/GenBank/DDBJ databases">
        <authorList>
            <person name="Dougan E. K."/>
            <person name="Rhodes N."/>
            <person name="Thang M."/>
            <person name="Chan C."/>
        </authorList>
    </citation>
    <scope>NUCLEOTIDE SEQUENCE</scope>
</reference>
<feature type="non-terminal residue" evidence="2">
    <location>
        <position position="87"/>
    </location>
</feature>
<feature type="non-terminal residue" evidence="2">
    <location>
        <position position="1"/>
    </location>
</feature>
<keyword evidence="3" id="KW-1185">Reference proteome</keyword>
<dbReference type="AlphaFoldDB" id="A0A812VHI6"/>
<name>A0A812VHI6_SYMPI</name>
<feature type="signal peptide" evidence="1">
    <location>
        <begin position="1"/>
        <end position="22"/>
    </location>
</feature>
<feature type="chain" id="PRO_5032393754" evidence="1">
    <location>
        <begin position="23"/>
        <end position="87"/>
    </location>
</feature>
<dbReference type="EMBL" id="CAJNIZ010042324">
    <property type="protein sequence ID" value="CAE7623460.1"/>
    <property type="molecule type" value="Genomic_DNA"/>
</dbReference>
<gene>
    <name evidence="2" type="ORF">SPIL2461_LOCUS16316</name>
</gene>
<keyword evidence="1" id="KW-0732">Signal</keyword>
<organism evidence="2 3">
    <name type="scientific">Symbiodinium pilosum</name>
    <name type="common">Dinoflagellate</name>
    <dbReference type="NCBI Taxonomy" id="2952"/>
    <lineage>
        <taxon>Eukaryota</taxon>
        <taxon>Sar</taxon>
        <taxon>Alveolata</taxon>
        <taxon>Dinophyceae</taxon>
        <taxon>Suessiales</taxon>
        <taxon>Symbiodiniaceae</taxon>
        <taxon>Symbiodinium</taxon>
    </lineage>
</organism>
<evidence type="ECO:0000256" key="1">
    <source>
        <dbReference type="SAM" id="SignalP"/>
    </source>
</evidence>